<dbReference type="Gene3D" id="6.10.250.660">
    <property type="match status" value="1"/>
</dbReference>
<feature type="compositionally biased region" description="Acidic residues" evidence="2">
    <location>
        <begin position="185"/>
        <end position="199"/>
    </location>
</feature>
<accession>A0A3N2GQD0</accession>
<dbReference type="RefSeq" id="WP_123683098.1">
    <property type="nucleotide sequence ID" value="NZ_RKHY01000001.1"/>
</dbReference>
<keyword evidence="1" id="KW-0175">Coiled coil</keyword>
<sequence>MVNSGGNDILAEREINFSAALRGYDRREVDAYIRRLRARAGHLASELEEKERRLSELGGDTSVPLQVVGSGNIGARVERIIAQAEVEAREIREQAEKDAAEIRKAYEDQADEARRQREDLAKQANEEALAMIRRAEQEVERLRGTRQTLLAQLVRIGEIIDSAAEQAARTPELHPPALPLLPTVTDDDAATTESDEDAPVAEIVDAGTVEESDVDETPADEIPDAPEPRKPAETGKISPAILAAKARRQAKQEKAAAAAAEN</sequence>
<proteinExistence type="predicted"/>
<dbReference type="EMBL" id="RKHY01000001">
    <property type="protein sequence ID" value="ROS38826.1"/>
    <property type="molecule type" value="Genomic_DNA"/>
</dbReference>
<dbReference type="AlphaFoldDB" id="A0A3N2GQD0"/>
<gene>
    <name evidence="3" type="ORF">EDD35_1114</name>
</gene>
<organism evidence="3 4">
    <name type="scientific">Amycolatopsis thermoflava</name>
    <dbReference type="NCBI Taxonomy" id="84480"/>
    <lineage>
        <taxon>Bacteria</taxon>
        <taxon>Bacillati</taxon>
        <taxon>Actinomycetota</taxon>
        <taxon>Actinomycetes</taxon>
        <taxon>Pseudonocardiales</taxon>
        <taxon>Pseudonocardiaceae</taxon>
        <taxon>Amycolatopsis</taxon>
        <taxon>Amycolatopsis methanolica group</taxon>
    </lineage>
</organism>
<evidence type="ECO:0000313" key="4">
    <source>
        <dbReference type="Proteomes" id="UP000274843"/>
    </source>
</evidence>
<protein>
    <submittedName>
        <fullName evidence="3">DivIVA domain-containing protein</fullName>
    </submittedName>
</protein>
<evidence type="ECO:0000313" key="3">
    <source>
        <dbReference type="EMBL" id="ROS38826.1"/>
    </source>
</evidence>
<name>A0A3N2GQD0_9PSEU</name>
<feature type="coiled-coil region" evidence="1">
    <location>
        <begin position="33"/>
        <end position="152"/>
    </location>
</feature>
<reference evidence="3 4" key="1">
    <citation type="submission" date="2018-11" db="EMBL/GenBank/DDBJ databases">
        <title>Sequencing the genomes of 1000 actinobacteria strains.</title>
        <authorList>
            <person name="Klenk H.-P."/>
        </authorList>
    </citation>
    <scope>NUCLEOTIDE SEQUENCE [LARGE SCALE GENOMIC DNA]</scope>
    <source>
        <strain evidence="3 4">DSM 44348</strain>
    </source>
</reference>
<evidence type="ECO:0000256" key="2">
    <source>
        <dbReference type="SAM" id="MobiDB-lite"/>
    </source>
</evidence>
<comment type="caution">
    <text evidence="3">The sequence shown here is derived from an EMBL/GenBank/DDBJ whole genome shotgun (WGS) entry which is preliminary data.</text>
</comment>
<feature type="compositionally biased region" description="Acidic residues" evidence="2">
    <location>
        <begin position="208"/>
        <end position="224"/>
    </location>
</feature>
<dbReference type="GeneID" id="301842569"/>
<dbReference type="Proteomes" id="UP000274843">
    <property type="component" value="Unassembled WGS sequence"/>
</dbReference>
<feature type="region of interest" description="Disordered" evidence="2">
    <location>
        <begin position="167"/>
        <end position="262"/>
    </location>
</feature>
<evidence type="ECO:0000256" key="1">
    <source>
        <dbReference type="SAM" id="Coils"/>
    </source>
</evidence>
<keyword evidence="4" id="KW-1185">Reference proteome</keyword>